<dbReference type="InterPro" id="IPR000683">
    <property type="entry name" value="Gfo/Idh/MocA-like_OxRdtase_N"/>
</dbReference>
<dbReference type="Gene3D" id="3.30.360.10">
    <property type="entry name" value="Dihydrodipicolinate Reductase, domain 2"/>
    <property type="match status" value="1"/>
</dbReference>
<evidence type="ECO:0000313" key="3">
    <source>
        <dbReference type="EMBL" id="MFC6726603.1"/>
    </source>
</evidence>
<dbReference type="PANTHER" id="PTHR43249:SF1">
    <property type="entry name" value="D-GLUCOSIDE 3-DEHYDROGENASE"/>
    <property type="match status" value="1"/>
</dbReference>
<dbReference type="Pfam" id="PF01408">
    <property type="entry name" value="GFO_IDH_MocA"/>
    <property type="match status" value="1"/>
</dbReference>
<sequence length="231" mass="25185">DVRSSFAREFDADREFEEYERMLDEVDLDVCVVAVPNSLHADCAVAALERETTVLVEKPLADSLENAERIAAAEAESDAEVVVGFMKSFDAAVEAVDDAVAAGEFGDVYEVNVEYVRRRGVPQIGSWFTRKALSGGGAVVDIGPHMLHLALKLLDFPELAGVSATAGSHFGSREDYTYLSMWGGEPTGDRTFDVEDHARALVRTVDGPTIHLNVTWASNREDVQHVQVLGD</sequence>
<feature type="non-terminal residue" evidence="3">
    <location>
        <position position="231"/>
    </location>
</feature>
<comment type="caution">
    <text evidence="3">The sequence shown here is derived from an EMBL/GenBank/DDBJ whole genome shotgun (WGS) entry which is preliminary data.</text>
</comment>
<feature type="domain" description="GFO/IDH/MocA-like oxidoreductase" evidence="2">
    <location>
        <begin position="94"/>
        <end position="231"/>
    </location>
</feature>
<proteinExistence type="predicted"/>
<dbReference type="AlphaFoldDB" id="A0ABD5S615"/>
<dbReference type="EMBL" id="JBHSWU010001250">
    <property type="protein sequence ID" value="MFC6726603.1"/>
    <property type="molecule type" value="Genomic_DNA"/>
</dbReference>
<dbReference type="PANTHER" id="PTHR43249">
    <property type="entry name" value="UDP-N-ACETYL-2-AMINO-2-DEOXY-D-GLUCURONATE OXIDASE"/>
    <property type="match status" value="1"/>
</dbReference>
<dbReference type="Pfam" id="PF22725">
    <property type="entry name" value="GFO_IDH_MocA_C3"/>
    <property type="match status" value="1"/>
</dbReference>
<accession>A0ABD5S615</accession>
<keyword evidence="4" id="KW-1185">Reference proteome</keyword>
<protein>
    <submittedName>
        <fullName evidence="3">Gfo/Idh/MocA family protein</fullName>
    </submittedName>
</protein>
<dbReference type="InterPro" id="IPR052515">
    <property type="entry name" value="Gfo/Idh/MocA_Oxidoreductase"/>
</dbReference>
<evidence type="ECO:0000259" key="1">
    <source>
        <dbReference type="Pfam" id="PF01408"/>
    </source>
</evidence>
<dbReference type="SUPFAM" id="SSF51735">
    <property type="entry name" value="NAD(P)-binding Rossmann-fold domains"/>
    <property type="match status" value="1"/>
</dbReference>
<organism evidence="3 4">
    <name type="scientific">Halobium palmae</name>
    <dbReference type="NCBI Taxonomy" id="1776492"/>
    <lineage>
        <taxon>Archaea</taxon>
        <taxon>Methanobacteriati</taxon>
        <taxon>Methanobacteriota</taxon>
        <taxon>Stenosarchaea group</taxon>
        <taxon>Halobacteria</taxon>
        <taxon>Halobacteriales</taxon>
        <taxon>Haloferacaceae</taxon>
        <taxon>Halobium</taxon>
    </lineage>
</organism>
<evidence type="ECO:0000259" key="2">
    <source>
        <dbReference type="Pfam" id="PF22725"/>
    </source>
</evidence>
<dbReference type="InterPro" id="IPR036291">
    <property type="entry name" value="NAD(P)-bd_dom_sf"/>
</dbReference>
<dbReference type="SUPFAM" id="SSF55347">
    <property type="entry name" value="Glyceraldehyde-3-phosphate dehydrogenase-like, C-terminal domain"/>
    <property type="match status" value="1"/>
</dbReference>
<feature type="non-terminal residue" evidence="3">
    <location>
        <position position="1"/>
    </location>
</feature>
<gene>
    <name evidence="3" type="ORF">ACFQE1_19985</name>
</gene>
<dbReference type="InterPro" id="IPR055170">
    <property type="entry name" value="GFO_IDH_MocA-like_dom"/>
</dbReference>
<name>A0ABD5S615_9EURY</name>
<dbReference type="Gene3D" id="3.40.50.720">
    <property type="entry name" value="NAD(P)-binding Rossmann-like Domain"/>
    <property type="match status" value="1"/>
</dbReference>
<evidence type="ECO:0000313" key="4">
    <source>
        <dbReference type="Proteomes" id="UP001596328"/>
    </source>
</evidence>
<dbReference type="Proteomes" id="UP001596328">
    <property type="component" value="Unassembled WGS sequence"/>
</dbReference>
<feature type="domain" description="Gfo/Idh/MocA-like oxidoreductase N-terminal" evidence="1">
    <location>
        <begin position="5"/>
        <end position="85"/>
    </location>
</feature>
<reference evidence="3 4" key="1">
    <citation type="journal article" date="2019" name="Int. J. Syst. Evol. Microbiol.">
        <title>The Global Catalogue of Microorganisms (GCM) 10K type strain sequencing project: providing services to taxonomists for standard genome sequencing and annotation.</title>
        <authorList>
            <consortium name="The Broad Institute Genomics Platform"/>
            <consortium name="The Broad Institute Genome Sequencing Center for Infectious Disease"/>
            <person name="Wu L."/>
            <person name="Ma J."/>
        </authorList>
    </citation>
    <scope>NUCLEOTIDE SEQUENCE [LARGE SCALE GENOMIC DNA]</scope>
    <source>
        <strain evidence="3 4">NBRC 111368</strain>
    </source>
</reference>